<reference evidence="1 2" key="1">
    <citation type="journal article" date="2019" name="Int. J. Syst. Evol. Microbiol.">
        <title>Capsulimonas corticalis gen. nov., sp. nov., an aerobic capsulated bacterium, of a novel bacterial order, Capsulimonadales ord. nov., of the class Armatimonadia of the phylum Armatimonadetes.</title>
        <authorList>
            <person name="Li J."/>
            <person name="Kudo C."/>
            <person name="Tonouchi A."/>
        </authorList>
    </citation>
    <scope>NUCLEOTIDE SEQUENCE [LARGE SCALE GENOMIC DNA]</scope>
    <source>
        <strain evidence="1 2">AX-7</strain>
    </source>
</reference>
<keyword evidence="2" id="KW-1185">Reference proteome</keyword>
<dbReference type="AlphaFoldDB" id="A0A402D2A2"/>
<sequence length="208" mass="23382">MKLIADIRIELPYALDFCAQGPDLDPLICNLHGANITLFFPPSLSDGTDGQGLFGDWAWWKGTILRLVQEREVSDIDDVEALREIALETGDEIVRRFINSYRWRLARADIYPVRLDPRKLIMSVEHDDGTRETLAEPISAFFYKKLPKDPPLETSVNSKTLAVLQGDVAKGVEPSVSLQLDLDAEALDGQGEYLRAELIRGLARQQMD</sequence>
<dbReference type="RefSeq" id="WP_119323679.1">
    <property type="nucleotide sequence ID" value="NZ_AP025739.1"/>
</dbReference>
<evidence type="ECO:0000313" key="2">
    <source>
        <dbReference type="Proteomes" id="UP000287394"/>
    </source>
</evidence>
<protein>
    <submittedName>
        <fullName evidence="1">Uncharacterized protein</fullName>
    </submittedName>
</protein>
<accession>A0A402D2A2</accession>
<organism evidence="1 2">
    <name type="scientific">Capsulimonas corticalis</name>
    <dbReference type="NCBI Taxonomy" id="2219043"/>
    <lineage>
        <taxon>Bacteria</taxon>
        <taxon>Bacillati</taxon>
        <taxon>Armatimonadota</taxon>
        <taxon>Armatimonadia</taxon>
        <taxon>Capsulimonadales</taxon>
        <taxon>Capsulimonadaceae</taxon>
        <taxon>Capsulimonas</taxon>
    </lineage>
</organism>
<dbReference type="KEGG" id="ccot:CCAX7_20670"/>
<evidence type="ECO:0000313" key="1">
    <source>
        <dbReference type="EMBL" id="BDI30016.1"/>
    </source>
</evidence>
<proteinExistence type="predicted"/>
<dbReference type="EMBL" id="AP025739">
    <property type="protein sequence ID" value="BDI30016.1"/>
    <property type="molecule type" value="Genomic_DNA"/>
</dbReference>
<dbReference type="Proteomes" id="UP000287394">
    <property type="component" value="Chromosome"/>
</dbReference>
<name>A0A402D2A2_9BACT</name>
<gene>
    <name evidence="1" type="ORF">CCAX7_20670</name>
</gene>